<dbReference type="Proteomes" id="UP001207468">
    <property type="component" value="Unassembled WGS sequence"/>
</dbReference>
<accession>A0ACC0ULA0</accession>
<proteinExistence type="predicted"/>
<protein>
    <submittedName>
        <fullName evidence="1">Uncharacterized protein</fullName>
    </submittedName>
</protein>
<comment type="caution">
    <text evidence="1">The sequence shown here is derived from an EMBL/GenBank/DDBJ whole genome shotgun (WGS) entry which is preliminary data.</text>
</comment>
<organism evidence="1 2">
    <name type="scientific">Russula earlei</name>
    <dbReference type="NCBI Taxonomy" id="71964"/>
    <lineage>
        <taxon>Eukaryota</taxon>
        <taxon>Fungi</taxon>
        <taxon>Dikarya</taxon>
        <taxon>Basidiomycota</taxon>
        <taxon>Agaricomycotina</taxon>
        <taxon>Agaricomycetes</taxon>
        <taxon>Russulales</taxon>
        <taxon>Russulaceae</taxon>
        <taxon>Russula</taxon>
    </lineage>
</organism>
<keyword evidence="2" id="KW-1185">Reference proteome</keyword>
<feature type="non-terminal residue" evidence="1">
    <location>
        <position position="1"/>
    </location>
</feature>
<evidence type="ECO:0000313" key="2">
    <source>
        <dbReference type="Proteomes" id="UP001207468"/>
    </source>
</evidence>
<evidence type="ECO:0000313" key="1">
    <source>
        <dbReference type="EMBL" id="KAI9512509.1"/>
    </source>
</evidence>
<dbReference type="EMBL" id="JAGFNK010000008">
    <property type="protein sequence ID" value="KAI9512509.1"/>
    <property type="molecule type" value="Genomic_DNA"/>
</dbReference>
<sequence length="412" mass="43273">AATTSDARRSRGASGPPPPHRLRASSVTQTGTTATATATPAASTTSPESNPASPASVVGRSPALPPATFIFEAQGRPESPPPPFAFGGFGPDPNGGGLIVQGKPPRSRNRMPSDKLDGARREKEAICKDLDIDLKTITIWFQNKRQTVARTRKQQLAFDGSEGGSATYPAAMDVLASASATMSPLAATSAEAPSATVASATARMGSGAAGSSCSEGSPLDRTTTSRLKSAARSPPPCGAVSQRQTPRVLPLSASAAHDPNVFERRRADVSSSTPFSSPSPDLPRRTRLGCSWPPIIHPEDLWKHIPSSPAQSALSSSPDVSPDVGTPCRSSRSSAQRPRTLEWACARSAKRRRTNPHLMHDVDEEADECGSVDRSASGTRVPLEYYDKFPLDIVHGAVLLLGLRDAAHRLGI</sequence>
<name>A0ACC0ULA0_9AGAM</name>
<reference evidence="1" key="1">
    <citation type="submission" date="2021-03" db="EMBL/GenBank/DDBJ databases">
        <title>Evolutionary priming and transition to the ectomycorrhizal habit in an iconic lineage of mushroom-forming fungi: is preadaptation a requirement?</title>
        <authorList>
            <consortium name="DOE Joint Genome Institute"/>
            <person name="Looney B.P."/>
            <person name="Miyauchi S."/>
            <person name="Morin E."/>
            <person name="Drula E."/>
            <person name="Courty P.E."/>
            <person name="Chicoki N."/>
            <person name="Fauchery L."/>
            <person name="Kohler A."/>
            <person name="Kuo A."/>
            <person name="LaButti K."/>
            <person name="Pangilinan J."/>
            <person name="Lipzen A."/>
            <person name="Riley R."/>
            <person name="Andreopoulos W."/>
            <person name="He G."/>
            <person name="Johnson J."/>
            <person name="Barry K.W."/>
            <person name="Grigoriev I.V."/>
            <person name="Nagy L."/>
            <person name="Hibbett D."/>
            <person name="Henrissat B."/>
            <person name="Matheny P.B."/>
            <person name="Labbe J."/>
            <person name="Martin A.F."/>
        </authorList>
    </citation>
    <scope>NUCLEOTIDE SEQUENCE</scope>
    <source>
        <strain evidence="1">BPL698</strain>
    </source>
</reference>
<gene>
    <name evidence="1" type="ORF">F5148DRAFT_1162247</name>
</gene>